<evidence type="ECO:0000256" key="4">
    <source>
        <dbReference type="ARBA" id="ARBA00022840"/>
    </source>
</evidence>
<dbReference type="RefSeq" id="WP_009989337.1">
    <property type="nucleotide sequence ID" value="NZ_CP011055.2"/>
</dbReference>
<reference evidence="16 29" key="6">
    <citation type="journal article" date="2020" name="Nat. Commun.">
        <title>The structures of two archaeal type IV pili illuminate evolutionary relationships.</title>
        <authorList>
            <person name="Wang F."/>
            <person name="Baquero D.P."/>
            <person name="Su Z."/>
            <person name="Beltran L.C."/>
            <person name="Prangishvili D."/>
            <person name="Krupovic M."/>
            <person name="Egelman E.H."/>
        </authorList>
    </citation>
    <scope>NUCLEOTIDE SEQUENCE [LARGE SCALE GENOMIC DNA]</scope>
    <source>
        <strain evidence="16 29">POZ149</strain>
    </source>
</reference>
<evidence type="ECO:0000313" key="18">
    <source>
        <dbReference type="Proteomes" id="UP000033057"/>
    </source>
</evidence>
<dbReference type="Proteomes" id="UP000594632">
    <property type="component" value="Chromosome"/>
</dbReference>
<dbReference type="PANTHER" id="PTHR43776:SF7">
    <property type="entry name" value="D,D-DIPEPTIDE TRANSPORT ATP-BINDING PROTEIN DDPF-RELATED"/>
    <property type="match status" value="1"/>
</dbReference>
<dbReference type="FunFam" id="3.40.50.300:FF:000016">
    <property type="entry name" value="Oligopeptide ABC transporter ATP-binding component"/>
    <property type="match status" value="1"/>
</dbReference>
<dbReference type="Proteomes" id="UP000269431">
    <property type="component" value="Chromosome"/>
</dbReference>
<evidence type="ECO:0000313" key="13">
    <source>
        <dbReference type="EMBL" id="AZF77812.1"/>
    </source>
</evidence>
<dbReference type="CDD" id="cd03257">
    <property type="entry name" value="ABC_NikE_OppD_transporters"/>
    <property type="match status" value="1"/>
</dbReference>
<evidence type="ECO:0000256" key="1">
    <source>
        <dbReference type="ARBA" id="ARBA00005417"/>
    </source>
</evidence>
<evidence type="ECO:0000313" key="25">
    <source>
        <dbReference type="Proteomes" id="UP000273443"/>
    </source>
</evidence>
<dbReference type="Proteomes" id="UP000275843">
    <property type="component" value="Chromosome"/>
</dbReference>
<evidence type="ECO:0000313" key="11">
    <source>
        <dbReference type="EMBL" id="AZF72583.1"/>
    </source>
</evidence>
<feature type="domain" description="ABC transporter" evidence="5">
    <location>
        <begin position="7"/>
        <end position="253"/>
    </location>
</feature>
<name>A0A0E3K507_SACSO</name>
<dbReference type="OrthoDB" id="18209at2157"/>
<dbReference type="PANTHER" id="PTHR43776">
    <property type="entry name" value="TRANSPORT ATP-BINDING PROTEIN"/>
    <property type="match status" value="1"/>
</dbReference>
<dbReference type="Proteomes" id="UP000033057">
    <property type="component" value="Chromosome"/>
</dbReference>
<dbReference type="EMBL" id="CP011057">
    <property type="protein sequence ID" value="AKA78225.1"/>
    <property type="molecule type" value="Genomic_DNA"/>
</dbReference>
<sequence>MSDSILYKAININKYYLAKKRGILESLAREPPIYVRALDNVSVEIRKGEVLGVVGESGSGKTTLGKVLATLEKPTGGNLIFMGMEVNDRNINHVRKHIHMVFQNPMTSINPRMKVKDIVREAMKEKREERVKKLLEEVGLDYNYVKDKYPRELSGGQTQRVAIARALAKEPDFLILDEPTSALDASVQAQILNLLVDLQKERKLTYLFITHNIAVARYISDRVIIMYAGKIVEEGNTKEVISEPMHPYTQSLLSSVPELGKKELKPPSGEVPSLINPPSGCRFNPRCPFAMSVCKEKEPPLVEINGRKVACWLYETNWKKASR</sequence>
<dbReference type="EMBL" id="CP011055">
    <property type="protein sequence ID" value="AKA72833.1"/>
    <property type="molecule type" value="Genomic_DNA"/>
</dbReference>
<dbReference type="EMBL" id="LT549890">
    <property type="protein sequence ID" value="SAI86296.1"/>
    <property type="molecule type" value="Genomic_DNA"/>
</dbReference>
<gene>
    <name evidence="16" type="ORF">HFC64_08410</name>
    <name evidence="17" type="ORF">SSOP1_2742</name>
    <name evidence="8" type="ORF">SULA_0419</name>
    <name evidence="6" type="ORF">SULB_0421</name>
    <name evidence="7" type="ORF">SULC_0419</name>
    <name evidence="9" type="ORF">SULG_02140</name>
    <name evidence="10" type="ORF">SULH_02140</name>
    <name evidence="11" type="ORF">SULI_02140</name>
    <name evidence="12" type="ORF">SULM_02140</name>
    <name evidence="13" type="ORF">SULN_02140</name>
    <name evidence="14" type="ORF">SULO_02150</name>
    <name evidence="15" type="ORF">SULZ_02150</name>
</gene>
<dbReference type="InterPro" id="IPR027417">
    <property type="entry name" value="P-loop_NTPase"/>
</dbReference>
<comment type="similarity">
    <text evidence="1">Belongs to the ABC transporter superfamily.</text>
</comment>
<evidence type="ECO:0000313" key="24">
    <source>
        <dbReference type="Proteomes" id="UP000273194"/>
    </source>
</evidence>
<reference evidence="17" key="2">
    <citation type="submission" date="2016-04" db="EMBL/GenBank/DDBJ databases">
        <authorList>
            <person name="Evans L.H."/>
            <person name="Alamgir A."/>
            <person name="Owens N."/>
            <person name="Weber N.D."/>
            <person name="Virtaneva K."/>
            <person name="Barbian K."/>
            <person name="Babar A."/>
            <person name="Rosenke K."/>
        </authorList>
    </citation>
    <scope>NUCLEOTIDE SEQUENCE</scope>
    <source>
        <strain evidence="17">P1</strain>
    </source>
</reference>
<reference evidence="21" key="3">
    <citation type="submission" date="2016-04" db="EMBL/GenBank/DDBJ databases">
        <authorList>
            <person name="Shah S.A."/>
            <person name="Garrett R.A."/>
        </authorList>
    </citation>
    <scope>NUCLEOTIDE SEQUENCE [LARGE SCALE GENOMIC DNA]</scope>
    <source>
        <strain evidence="21">ATCC 35091 / DSM 1616 / JCM 8930 / NBRC 15331 / P1</strain>
    </source>
</reference>
<dbReference type="KEGG" id="ssol:SULB_0421"/>
<evidence type="ECO:0000313" key="21">
    <source>
        <dbReference type="Proteomes" id="UP000076770"/>
    </source>
</evidence>
<evidence type="ECO:0000313" key="27">
    <source>
        <dbReference type="Proteomes" id="UP000278715"/>
    </source>
</evidence>
<evidence type="ECO:0000313" key="16">
    <source>
        <dbReference type="EMBL" id="QPG49828.1"/>
    </source>
</evidence>
<evidence type="ECO:0000313" key="19">
    <source>
        <dbReference type="Proteomes" id="UP000033085"/>
    </source>
</evidence>
<protein>
    <submittedName>
        <fullName evidence="6 17">ABC transporter ATP-binding protein</fullName>
    </submittedName>
</protein>
<dbReference type="GeneID" id="44128345"/>
<evidence type="ECO:0000313" key="10">
    <source>
        <dbReference type="EMBL" id="AZF69963.1"/>
    </source>
</evidence>
<dbReference type="NCBIfam" id="TIGR01727">
    <property type="entry name" value="oligo_HPY"/>
    <property type="match status" value="1"/>
</dbReference>
<keyword evidence="4 6" id="KW-0067">ATP-binding</keyword>
<evidence type="ECO:0000313" key="22">
    <source>
        <dbReference type="Proteomes" id="UP000267993"/>
    </source>
</evidence>
<evidence type="ECO:0000313" key="14">
    <source>
        <dbReference type="EMBL" id="AZF80420.1"/>
    </source>
</evidence>
<dbReference type="EMBL" id="CP033237">
    <property type="protein sequence ID" value="AZF72583.1"/>
    <property type="molecule type" value="Genomic_DNA"/>
</dbReference>
<evidence type="ECO:0000313" key="6">
    <source>
        <dbReference type="EMBL" id="AKA72833.1"/>
    </source>
</evidence>
<dbReference type="GeneID" id="1454062"/>
<dbReference type="Proteomes" id="UP000267993">
    <property type="component" value="Chromosome"/>
</dbReference>
<dbReference type="GO" id="GO:0016887">
    <property type="term" value="F:ATP hydrolysis activity"/>
    <property type="evidence" value="ECO:0007669"/>
    <property type="project" value="InterPro"/>
</dbReference>
<dbReference type="Proteomes" id="UP000273443">
    <property type="component" value="Chromosome"/>
</dbReference>
<dbReference type="EMBL" id="CP033236">
    <property type="protein sequence ID" value="AZF69963.1"/>
    <property type="molecule type" value="Genomic_DNA"/>
</dbReference>
<reference evidence="18 19" key="1">
    <citation type="journal article" date="2015" name="Genome Announc.">
        <title>Complete Genome Sequence of Sulfolobus solfataricus Strain 98/2 and Evolved Derivatives.</title>
        <authorList>
            <person name="McCarthy S."/>
            <person name="Gradnigo J."/>
            <person name="Johnson T."/>
            <person name="Payne S."/>
            <person name="Lipzen A."/>
            <person name="Martin J."/>
            <person name="Schackwitz W."/>
            <person name="Moriyama E."/>
            <person name="Blum P."/>
        </authorList>
    </citation>
    <scope>NUCLEOTIDE SEQUENCE [LARGE SCALE GENOMIC DNA]</scope>
    <source>
        <strain evidence="18">98/2 SULC</strain>
        <strain evidence="6">SARC-B</strain>
        <strain evidence="7">SARC-C</strain>
        <strain evidence="8 20">SULA</strain>
        <strain evidence="19">SULB</strain>
    </source>
</reference>
<evidence type="ECO:0000259" key="5">
    <source>
        <dbReference type="PROSITE" id="PS50893"/>
    </source>
</evidence>
<evidence type="ECO:0000313" key="8">
    <source>
        <dbReference type="EMBL" id="AKA78225.1"/>
    </source>
</evidence>
<organism evidence="6 19">
    <name type="scientific">Saccharolobus solfataricus</name>
    <name type="common">Sulfolobus solfataricus</name>
    <dbReference type="NCBI Taxonomy" id="2287"/>
    <lineage>
        <taxon>Archaea</taxon>
        <taxon>Thermoproteota</taxon>
        <taxon>Thermoprotei</taxon>
        <taxon>Sulfolobales</taxon>
        <taxon>Sulfolobaceae</taxon>
        <taxon>Saccharolobus</taxon>
    </lineage>
</organism>
<dbReference type="AlphaFoldDB" id="A0A0E3K507"/>
<dbReference type="EMBL" id="CP033235">
    <property type="protein sequence ID" value="AZF67343.1"/>
    <property type="molecule type" value="Genomic_DNA"/>
</dbReference>
<evidence type="ECO:0000313" key="23">
    <source>
        <dbReference type="Proteomes" id="UP000269431"/>
    </source>
</evidence>
<dbReference type="EMBL" id="CP033239">
    <property type="protein sequence ID" value="AZF77812.1"/>
    <property type="molecule type" value="Genomic_DNA"/>
</dbReference>
<dbReference type="KEGG" id="ssoa:SULA_0419"/>
<dbReference type="GO" id="GO:0005524">
    <property type="term" value="F:ATP binding"/>
    <property type="evidence" value="ECO:0007669"/>
    <property type="project" value="UniProtKB-KW"/>
</dbReference>
<accession>A0A0E3K507</accession>
<dbReference type="InterPro" id="IPR003593">
    <property type="entry name" value="AAA+_ATPase"/>
</dbReference>
<dbReference type="Proteomes" id="UP000273194">
    <property type="component" value="Chromosome"/>
</dbReference>
<dbReference type="EMBL" id="CP033238">
    <property type="protein sequence ID" value="AZF75204.1"/>
    <property type="molecule type" value="Genomic_DNA"/>
</dbReference>
<dbReference type="PATRIC" id="fig|2287.6.peg.434"/>
<dbReference type="SMART" id="SM00382">
    <property type="entry name" value="AAA"/>
    <property type="match status" value="1"/>
</dbReference>
<keyword evidence="2" id="KW-0813">Transport</keyword>
<evidence type="ECO:0000313" key="17">
    <source>
        <dbReference type="EMBL" id="SAI86296.1"/>
    </source>
</evidence>
<dbReference type="Proteomes" id="UP000033085">
    <property type="component" value="Chromosome"/>
</dbReference>
<dbReference type="EMBL" id="CP050869">
    <property type="protein sequence ID" value="QPG49828.1"/>
    <property type="molecule type" value="Genomic_DNA"/>
</dbReference>
<dbReference type="SUPFAM" id="SSF52540">
    <property type="entry name" value="P-loop containing nucleoside triphosphate hydrolases"/>
    <property type="match status" value="1"/>
</dbReference>
<evidence type="ECO:0000313" key="20">
    <source>
        <dbReference type="Proteomes" id="UP000033106"/>
    </source>
</evidence>
<dbReference type="PROSITE" id="PS50893">
    <property type="entry name" value="ABC_TRANSPORTER_2"/>
    <property type="match status" value="1"/>
</dbReference>
<dbReference type="Proteomes" id="UP000033106">
    <property type="component" value="Chromosome"/>
</dbReference>
<dbReference type="Pfam" id="PF08352">
    <property type="entry name" value="oligo_HPY"/>
    <property type="match status" value="1"/>
</dbReference>
<dbReference type="EMBL" id="CP033240">
    <property type="protein sequence ID" value="AZF80420.1"/>
    <property type="molecule type" value="Genomic_DNA"/>
</dbReference>
<evidence type="ECO:0000313" key="9">
    <source>
        <dbReference type="EMBL" id="AZF67343.1"/>
    </source>
</evidence>
<proteinExistence type="inferred from homology"/>
<dbReference type="InterPro" id="IPR013563">
    <property type="entry name" value="Oligopep_ABC_C"/>
</dbReference>
<evidence type="ECO:0000313" key="28">
    <source>
        <dbReference type="Proteomes" id="UP000282269"/>
    </source>
</evidence>
<keyword evidence="3" id="KW-0547">Nucleotide-binding</keyword>
<evidence type="ECO:0000313" key="29">
    <source>
        <dbReference type="Proteomes" id="UP000594632"/>
    </source>
</evidence>
<reference evidence="6" key="5">
    <citation type="submission" date="2018-10" db="EMBL/GenBank/DDBJ databases">
        <authorList>
            <person name="McCarthy S."/>
            <person name="Gradnigo J."/>
            <person name="Johnson T."/>
            <person name="Payne S."/>
            <person name="Lipzen A."/>
            <person name="Schackwitz W."/>
            <person name="Martin J."/>
            <person name="Moriyama E."/>
            <person name="Blum P."/>
        </authorList>
    </citation>
    <scope>NUCLEOTIDE SEQUENCE</scope>
    <source>
        <strain evidence="6">SARC-B</strain>
        <strain evidence="7">SARC-C</strain>
        <strain evidence="8">SULA</strain>
    </source>
</reference>
<evidence type="ECO:0000256" key="3">
    <source>
        <dbReference type="ARBA" id="ARBA00022741"/>
    </source>
</evidence>
<dbReference type="OMA" id="QWFWQPA"/>
<dbReference type="InterPro" id="IPR003439">
    <property type="entry name" value="ABC_transporter-like_ATP-bd"/>
</dbReference>
<dbReference type="KEGG" id="ssof:SULC_0419"/>
<dbReference type="Proteomes" id="UP000076770">
    <property type="component" value="Chromosome i"/>
</dbReference>
<dbReference type="EMBL" id="CP033241">
    <property type="protein sequence ID" value="AZF83028.1"/>
    <property type="molecule type" value="Genomic_DNA"/>
</dbReference>
<dbReference type="GO" id="GO:0055085">
    <property type="term" value="P:transmembrane transport"/>
    <property type="evidence" value="ECO:0007669"/>
    <property type="project" value="UniProtKB-ARBA"/>
</dbReference>
<dbReference type="Gene3D" id="3.40.50.300">
    <property type="entry name" value="P-loop containing nucleotide triphosphate hydrolases"/>
    <property type="match status" value="1"/>
</dbReference>
<evidence type="ECO:0000313" key="12">
    <source>
        <dbReference type="EMBL" id="AZF75204.1"/>
    </source>
</evidence>
<evidence type="ECO:0000313" key="7">
    <source>
        <dbReference type="EMBL" id="AKA75532.1"/>
    </source>
</evidence>
<dbReference type="EMBL" id="CP011056">
    <property type="protein sequence ID" value="AKA75532.1"/>
    <property type="molecule type" value="Genomic_DNA"/>
</dbReference>
<dbReference type="InterPro" id="IPR050319">
    <property type="entry name" value="ABC_transp_ATP-bind"/>
</dbReference>
<evidence type="ECO:0000313" key="15">
    <source>
        <dbReference type="EMBL" id="AZF83028.1"/>
    </source>
</evidence>
<dbReference type="Proteomes" id="UP000278715">
    <property type="component" value="Chromosome"/>
</dbReference>
<evidence type="ECO:0000313" key="26">
    <source>
        <dbReference type="Proteomes" id="UP000275843"/>
    </source>
</evidence>
<evidence type="ECO:0000256" key="2">
    <source>
        <dbReference type="ARBA" id="ARBA00022448"/>
    </source>
</evidence>
<reference evidence="22 23" key="4">
    <citation type="journal article" date="2018" name="Proc. Natl. Acad. Sci. U.S.A.">
        <title>Nonmutational mechanism of inheritance in the Archaeon Sulfolobus solfataricus.</title>
        <authorList>
            <person name="Payne S."/>
            <person name="McCarthy S."/>
            <person name="Johnson T."/>
            <person name="North E."/>
            <person name="Blum P."/>
        </authorList>
    </citation>
    <scope>NUCLEOTIDE SEQUENCE [LARGE SCALE GENOMIC DNA]</scope>
    <source>
        <strain evidence="10 22">SARC-H</strain>
        <strain evidence="11 26">SARC-I</strain>
        <strain evidence="13 27">SARC-N</strain>
        <strain evidence="14 28">SARC-O</strain>
        <strain evidence="15 23">SUL120</strain>
        <strain evidence="9 24">SULG</strain>
        <strain evidence="12 25">SULM</strain>
    </source>
</reference>
<dbReference type="Proteomes" id="UP000282269">
    <property type="component" value="Chromosome"/>
</dbReference>
<dbReference type="GO" id="GO:0015833">
    <property type="term" value="P:peptide transport"/>
    <property type="evidence" value="ECO:0007669"/>
    <property type="project" value="InterPro"/>
</dbReference>
<dbReference type="Pfam" id="PF00005">
    <property type="entry name" value="ABC_tran"/>
    <property type="match status" value="1"/>
</dbReference>